<dbReference type="InterPro" id="IPR011042">
    <property type="entry name" value="6-blade_b-propeller_TolB-like"/>
</dbReference>
<evidence type="ECO:0000313" key="2">
    <source>
        <dbReference type="EMBL" id="EKC27582.1"/>
    </source>
</evidence>
<dbReference type="InParanoid" id="K1PTM3"/>
<dbReference type="SUPFAM" id="SSF57845">
    <property type="entry name" value="B-box zinc-binding domain"/>
    <property type="match status" value="1"/>
</dbReference>
<dbReference type="PANTHER" id="PTHR25462">
    <property type="entry name" value="BONUS, ISOFORM C-RELATED"/>
    <property type="match status" value="1"/>
</dbReference>
<dbReference type="GO" id="GO:0003677">
    <property type="term" value="F:DNA binding"/>
    <property type="evidence" value="ECO:0007669"/>
    <property type="project" value="InterPro"/>
</dbReference>
<organism evidence="2">
    <name type="scientific">Magallana gigas</name>
    <name type="common">Pacific oyster</name>
    <name type="synonym">Crassostrea gigas</name>
    <dbReference type="NCBI Taxonomy" id="29159"/>
    <lineage>
        <taxon>Eukaryota</taxon>
        <taxon>Metazoa</taxon>
        <taxon>Spiralia</taxon>
        <taxon>Lophotrochozoa</taxon>
        <taxon>Mollusca</taxon>
        <taxon>Bivalvia</taxon>
        <taxon>Autobranchia</taxon>
        <taxon>Pteriomorphia</taxon>
        <taxon>Ostreida</taxon>
        <taxon>Ostreoidea</taxon>
        <taxon>Ostreidae</taxon>
        <taxon>Magallana</taxon>
    </lineage>
</organism>
<reference evidence="2" key="1">
    <citation type="journal article" date="2012" name="Nature">
        <title>The oyster genome reveals stress adaptation and complexity of shell formation.</title>
        <authorList>
            <person name="Zhang G."/>
            <person name="Fang X."/>
            <person name="Guo X."/>
            <person name="Li L."/>
            <person name="Luo R."/>
            <person name="Xu F."/>
            <person name="Yang P."/>
            <person name="Zhang L."/>
            <person name="Wang X."/>
            <person name="Qi H."/>
            <person name="Xiong Z."/>
            <person name="Que H."/>
            <person name="Xie Y."/>
            <person name="Holland P.W."/>
            <person name="Paps J."/>
            <person name="Zhu Y."/>
            <person name="Wu F."/>
            <person name="Chen Y."/>
            <person name="Wang J."/>
            <person name="Peng C."/>
            <person name="Meng J."/>
            <person name="Yang L."/>
            <person name="Liu J."/>
            <person name="Wen B."/>
            <person name="Zhang N."/>
            <person name="Huang Z."/>
            <person name="Zhu Q."/>
            <person name="Feng Y."/>
            <person name="Mount A."/>
            <person name="Hedgecock D."/>
            <person name="Xu Z."/>
            <person name="Liu Y."/>
            <person name="Domazet-Loso T."/>
            <person name="Du Y."/>
            <person name="Sun X."/>
            <person name="Zhang S."/>
            <person name="Liu B."/>
            <person name="Cheng P."/>
            <person name="Jiang X."/>
            <person name="Li J."/>
            <person name="Fan D."/>
            <person name="Wang W."/>
            <person name="Fu W."/>
            <person name="Wang T."/>
            <person name="Wang B."/>
            <person name="Zhang J."/>
            <person name="Peng Z."/>
            <person name="Li Y."/>
            <person name="Li N."/>
            <person name="Wang J."/>
            <person name="Chen M."/>
            <person name="He Y."/>
            <person name="Tan F."/>
            <person name="Song X."/>
            <person name="Zheng Q."/>
            <person name="Huang R."/>
            <person name="Yang H."/>
            <person name="Du X."/>
            <person name="Chen L."/>
            <person name="Yang M."/>
            <person name="Gaffney P.M."/>
            <person name="Wang S."/>
            <person name="Luo L."/>
            <person name="She Z."/>
            <person name="Ming Y."/>
            <person name="Huang W."/>
            <person name="Zhang S."/>
            <person name="Huang B."/>
            <person name="Zhang Y."/>
            <person name="Qu T."/>
            <person name="Ni P."/>
            <person name="Miao G."/>
            <person name="Wang J."/>
            <person name="Wang Q."/>
            <person name="Steinberg C.E."/>
            <person name="Wang H."/>
            <person name="Li N."/>
            <person name="Qian L."/>
            <person name="Zhang G."/>
            <person name="Li Y."/>
            <person name="Yang H."/>
            <person name="Liu X."/>
            <person name="Wang J."/>
            <person name="Yin Y."/>
            <person name="Wang J."/>
        </authorList>
    </citation>
    <scope>NUCLEOTIDE SEQUENCE [LARGE SCALE GENOMIC DNA]</scope>
    <source>
        <strain evidence="2">05x7-T-G4-1.051#20</strain>
    </source>
</reference>
<dbReference type="HOGENOM" id="CLU_007742_5_2_1"/>
<dbReference type="GO" id="GO:0008270">
    <property type="term" value="F:zinc ion binding"/>
    <property type="evidence" value="ECO:0007669"/>
    <property type="project" value="InterPro"/>
</dbReference>
<accession>K1PTM3</accession>
<feature type="domain" description="B box-type" evidence="1">
    <location>
        <begin position="60"/>
        <end position="102"/>
    </location>
</feature>
<sequence>MDPRHSAQDVVRCDVCDTPVPPLHCDFCQTNLCTACVGEHMLDLSKKHQVVPFQDRGSTPNYPICTKHSPKQCELHCEQCDIPICVHCVSSESHKNHKLVDIYTNYEKKRENLQKDLQELVKSLSPKYQEIANKITVQKADLSKNSEKLTTAIDKHGEVWHREIDIIIQKLKSDLDEMDAKHLAVFNKQEDEITRTISEITQSIADLKKLLDSNDVSLVSAYKSRNAEFRRLPPKLTFSLPNFIPQKINPEQLYQQFGSLSAFSITTEEHGYTMETSEAGSSPLKPLLDEPRIISTIQTQYHYSLSSVTCHSDEEIWTRGNNKMMSLYNLQGKLVKSVQTNSGNYPQDIAVTRSGDLVYTDYRDRTVNIVKNTQIQTVIRLQGWEPRGVCSTSSGDLLVVMDSDDDKQTKVVCYSGSTEKQSIQYNDKGQPLNSSGPYYKYISENRNLDICVSDSKARAVVVVNQAGKLRFTYTGPPSTTKGSFIPYGITTDSQGRILTVDWDNYLIHILDQDGQFLRYIDNCHLQRSGCLVLGVVADQGPDKPVRCRTSWFHYKCFWTSCVYKNHLRGVDPETLNEIVFGINGLSKADKFNFQNEASSPPASSRKRTGRSTESSIIAAKDCGSVEGGDYEVNENVFDLTDLLCVTVYKHQTNIYVSLREFFLLKGSTIAKPSKRGISLNKLQWRELCSIQNGIEAATKIMATRESKSKEPKTKGKDQRVKEEGEEEEEDEPGQILFSLSWKRRVSVYQHQEEVFVDIREYSEDRTFQRSTKGVALTKPQWTKLREEMPNIEALVQHMEV</sequence>
<dbReference type="Gene3D" id="3.30.160.60">
    <property type="entry name" value="Classic Zinc Finger"/>
    <property type="match status" value="1"/>
</dbReference>
<dbReference type="PANTHER" id="PTHR25462:SF296">
    <property type="entry name" value="MEIOTIC P26, ISOFORM F"/>
    <property type="match status" value="1"/>
</dbReference>
<dbReference type="AlphaFoldDB" id="K1PTM3"/>
<dbReference type="InterPro" id="IPR009044">
    <property type="entry name" value="ssDNA-bd_transcriptional_reg"/>
</dbReference>
<evidence type="ECO:0000259" key="1">
    <source>
        <dbReference type="PROSITE" id="PS50119"/>
    </source>
</evidence>
<dbReference type="SUPFAM" id="SSF101898">
    <property type="entry name" value="NHL repeat"/>
    <property type="match status" value="1"/>
</dbReference>
<dbReference type="SMART" id="SM00336">
    <property type="entry name" value="BBOX"/>
    <property type="match status" value="2"/>
</dbReference>
<dbReference type="Gene3D" id="2.120.10.30">
    <property type="entry name" value="TolB, C-terminal domain"/>
    <property type="match status" value="1"/>
</dbReference>
<gene>
    <name evidence="2" type="ORF">CGI_10017588</name>
</gene>
<dbReference type="GO" id="GO:0006355">
    <property type="term" value="P:regulation of DNA-templated transcription"/>
    <property type="evidence" value="ECO:0007669"/>
    <property type="project" value="InterPro"/>
</dbReference>
<dbReference type="EMBL" id="JH816686">
    <property type="protein sequence ID" value="EKC27582.1"/>
    <property type="molecule type" value="Genomic_DNA"/>
</dbReference>
<protein>
    <submittedName>
        <fullName evidence="2">Tripartite motif-containing protein 2</fullName>
    </submittedName>
</protein>
<feature type="domain" description="B box-type" evidence="1">
    <location>
        <begin position="8"/>
        <end position="53"/>
    </location>
</feature>
<dbReference type="Pfam" id="PF00643">
    <property type="entry name" value="zf-B_box"/>
    <property type="match status" value="1"/>
</dbReference>
<dbReference type="CDD" id="cd19756">
    <property type="entry name" value="Bbox2"/>
    <property type="match status" value="1"/>
</dbReference>
<dbReference type="PROSITE" id="PS50119">
    <property type="entry name" value="ZF_BBOX"/>
    <property type="match status" value="2"/>
</dbReference>
<dbReference type="Gene3D" id="2.30.31.10">
    <property type="entry name" value="Transcriptional Coactivator Pc4, Chain A"/>
    <property type="match status" value="2"/>
</dbReference>
<dbReference type="InterPro" id="IPR047153">
    <property type="entry name" value="TRIM45/56/19-like"/>
</dbReference>
<dbReference type="Pfam" id="PF02229">
    <property type="entry name" value="PC4"/>
    <property type="match status" value="2"/>
</dbReference>
<dbReference type="SUPFAM" id="SSF54447">
    <property type="entry name" value="ssDNA-binding transcriptional regulator domain"/>
    <property type="match status" value="2"/>
</dbReference>
<dbReference type="InterPro" id="IPR003173">
    <property type="entry name" value="PC4_C"/>
</dbReference>
<dbReference type="InterPro" id="IPR000315">
    <property type="entry name" value="Znf_B-box"/>
</dbReference>
<proteinExistence type="predicted"/>
<name>K1PTM3_MAGGI</name>